<feature type="signal peptide" evidence="2">
    <location>
        <begin position="1"/>
        <end position="17"/>
    </location>
</feature>
<evidence type="ECO:0000256" key="1">
    <source>
        <dbReference type="SAM" id="MobiDB-lite"/>
    </source>
</evidence>
<feature type="chain" id="PRO_5015529861" evidence="2">
    <location>
        <begin position="18"/>
        <end position="201"/>
    </location>
</feature>
<proteinExistence type="predicted"/>
<feature type="region of interest" description="Disordered" evidence="1">
    <location>
        <begin position="130"/>
        <end position="156"/>
    </location>
</feature>
<keyword evidence="2" id="KW-0732">Signal</keyword>
<name>A0A2T3B5D5_AMORE</name>
<evidence type="ECO:0000313" key="4">
    <source>
        <dbReference type="Proteomes" id="UP000241818"/>
    </source>
</evidence>
<dbReference type="InParanoid" id="A0A2T3B5D5"/>
<dbReference type="Proteomes" id="UP000241818">
    <property type="component" value="Unassembled WGS sequence"/>
</dbReference>
<dbReference type="GeneID" id="36573488"/>
<sequence>MLYNLAVFTLQFLQGEATPVTPAAGFIAFDRIRMCTCPIWSKTKRQPVRSTRGSTAPRTTSLVPLRSSAVTAMYRRPLLIELLGVVDSTRDCRYLACKLHSSWVAALLFPLGSREVALCCGGHNRGRPATAYRQSCPSPQTTPTEEILHDSPGSRKQEDIPQFLTLCFEVVQNYSQGSIETRIANFSEYNGARRLPVMSAP</sequence>
<gene>
    <name evidence="3" type="ORF">M430DRAFT_26506</name>
</gene>
<dbReference type="EMBL" id="KZ679009">
    <property type="protein sequence ID" value="PSS21969.1"/>
    <property type="molecule type" value="Genomic_DNA"/>
</dbReference>
<evidence type="ECO:0000256" key="2">
    <source>
        <dbReference type="SAM" id="SignalP"/>
    </source>
</evidence>
<dbReference type="AlphaFoldDB" id="A0A2T3B5D5"/>
<keyword evidence="4" id="KW-1185">Reference proteome</keyword>
<protein>
    <submittedName>
        <fullName evidence="3">Uncharacterized protein</fullName>
    </submittedName>
</protein>
<evidence type="ECO:0000313" key="3">
    <source>
        <dbReference type="EMBL" id="PSS21969.1"/>
    </source>
</evidence>
<accession>A0A2T3B5D5</accession>
<organism evidence="3 4">
    <name type="scientific">Amorphotheca resinae ATCC 22711</name>
    <dbReference type="NCBI Taxonomy" id="857342"/>
    <lineage>
        <taxon>Eukaryota</taxon>
        <taxon>Fungi</taxon>
        <taxon>Dikarya</taxon>
        <taxon>Ascomycota</taxon>
        <taxon>Pezizomycotina</taxon>
        <taxon>Leotiomycetes</taxon>
        <taxon>Helotiales</taxon>
        <taxon>Amorphothecaceae</taxon>
        <taxon>Amorphotheca</taxon>
    </lineage>
</organism>
<dbReference type="RefSeq" id="XP_024722124.1">
    <property type="nucleotide sequence ID" value="XM_024865407.1"/>
</dbReference>
<feature type="compositionally biased region" description="Polar residues" evidence="1">
    <location>
        <begin position="132"/>
        <end position="144"/>
    </location>
</feature>
<reference evidence="3 4" key="1">
    <citation type="journal article" date="2018" name="New Phytol.">
        <title>Comparative genomics and transcriptomics depict ericoid mycorrhizal fungi as versatile saprotrophs and plant mutualists.</title>
        <authorList>
            <person name="Martino E."/>
            <person name="Morin E."/>
            <person name="Grelet G.A."/>
            <person name="Kuo A."/>
            <person name="Kohler A."/>
            <person name="Daghino S."/>
            <person name="Barry K.W."/>
            <person name="Cichocki N."/>
            <person name="Clum A."/>
            <person name="Dockter R.B."/>
            <person name="Hainaut M."/>
            <person name="Kuo R.C."/>
            <person name="LaButti K."/>
            <person name="Lindahl B.D."/>
            <person name="Lindquist E.A."/>
            <person name="Lipzen A."/>
            <person name="Khouja H.R."/>
            <person name="Magnuson J."/>
            <person name="Murat C."/>
            <person name="Ohm R.A."/>
            <person name="Singer S.W."/>
            <person name="Spatafora J.W."/>
            <person name="Wang M."/>
            <person name="Veneault-Fourrey C."/>
            <person name="Henrissat B."/>
            <person name="Grigoriev I.V."/>
            <person name="Martin F.M."/>
            <person name="Perotto S."/>
        </authorList>
    </citation>
    <scope>NUCLEOTIDE SEQUENCE [LARGE SCALE GENOMIC DNA]</scope>
    <source>
        <strain evidence="3 4">ATCC 22711</strain>
    </source>
</reference>
<feature type="compositionally biased region" description="Basic and acidic residues" evidence="1">
    <location>
        <begin position="146"/>
        <end position="156"/>
    </location>
</feature>